<dbReference type="EMBL" id="CM047580">
    <property type="protein sequence ID" value="KAI9920652.1"/>
    <property type="molecule type" value="Genomic_DNA"/>
</dbReference>
<proteinExistence type="predicted"/>
<reference evidence="1 2" key="1">
    <citation type="journal article" date="2022" name="bioRxiv">
        <title>The genome of the oomycete Peronosclerospora sorghi, a cosmopolitan pathogen of maize and sorghum, is inflated with dispersed pseudogenes.</title>
        <authorList>
            <person name="Fletcher K."/>
            <person name="Martin F."/>
            <person name="Isakeit T."/>
            <person name="Cavanaugh K."/>
            <person name="Magill C."/>
            <person name="Michelmore R."/>
        </authorList>
    </citation>
    <scope>NUCLEOTIDE SEQUENCE [LARGE SCALE GENOMIC DNA]</scope>
    <source>
        <strain evidence="1">P6</strain>
    </source>
</reference>
<evidence type="ECO:0000313" key="1">
    <source>
        <dbReference type="EMBL" id="KAI9920652.1"/>
    </source>
</evidence>
<dbReference type="Proteomes" id="UP001163321">
    <property type="component" value="Chromosome 1"/>
</dbReference>
<name>A0ACC0WQL6_9STRA</name>
<comment type="caution">
    <text evidence="1">The sequence shown here is derived from an EMBL/GenBank/DDBJ whole genome shotgun (WGS) entry which is preliminary data.</text>
</comment>
<protein>
    <submittedName>
        <fullName evidence="1">Uncharacterized protein</fullName>
    </submittedName>
</protein>
<sequence>MSAWSNDVKKLSQLKSIDRNQRVLALAVLQPIHLRVYAVEGLVGRNMDAIYVKITLQYERRAYNLIYGAFGSN</sequence>
<evidence type="ECO:0000313" key="2">
    <source>
        <dbReference type="Proteomes" id="UP001163321"/>
    </source>
</evidence>
<organism evidence="1 2">
    <name type="scientific">Peronosclerospora sorghi</name>
    <dbReference type="NCBI Taxonomy" id="230839"/>
    <lineage>
        <taxon>Eukaryota</taxon>
        <taxon>Sar</taxon>
        <taxon>Stramenopiles</taxon>
        <taxon>Oomycota</taxon>
        <taxon>Peronosporomycetes</taxon>
        <taxon>Peronosporales</taxon>
        <taxon>Peronosporaceae</taxon>
        <taxon>Peronosclerospora</taxon>
    </lineage>
</organism>
<gene>
    <name evidence="1" type="ORF">PsorP6_001055</name>
</gene>
<keyword evidence="2" id="KW-1185">Reference proteome</keyword>
<accession>A0ACC0WQL6</accession>